<dbReference type="GO" id="GO:0005634">
    <property type="term" value="C:nucleus"/>
    <property type="evidence" value="ECO:0007669"/>
    <property type="project" value="UniProtKB-SubCell"/>
</dbReference>
<dbReference type="GO" id="GO:0003700">
    <property type="term" value="F:DNA-binding transcription factor activity"/>
    <property type="evidence" value="ECO:0007669"/>
    <property type="project" value="TreeGrafter"/>
</dbReference>
<dbReference type="PANTHER" id="PTHR46304">
    <property type="entry name" value="GENERAL TRANSCRIPTION FACTOR II-I REPEAT DOMAIN-CONTAINING PROTEIN 1"/>
    <property type="match status" value="1"/>
</dbReference>
<evidence type="ECO:0000256" key="5">
    <source>
        <dbReference type="ARBA" id="ARBA00023163"/>
    </source>
</evidence>
<feature type="compositionally biased region" description="Acidic residues" evidence="8">
    <location>
        <begin position="49"/>
        <end position="65"/>
    </location>
</feature>
<dbReference type="Proteomes" id="UP000694392">
    <property type="component" value="Unplaced"/>
</dbReference>
<evidence type="ECO:0000259" key="9">
    <source>
        <dbReference type="Pfam" id="PF13837"/>
    </source>
</evidence>
<dbReference type="Gene3D" id="3.90.1460.10">
    <property type="entry name" value="GTF2I-like"/>
    <property type="match status" value="1"/>
</dbReference>
<feature type="coiled-coil region" evidence="7">
    <location>
        <begin position="512"/>
        <end position="539"/>
    </location>
</feature>
<dbReference type="InterPro" id="IPR036647">
    <property type="entry name" value="GTF2I-like_rpt_sf"/>
</dbReference>
<feature type="region of interest" description="Disordered" evidence="8">
    <location>
        <begin position="193"/>
        <end position="222"/>
    </location>
</feature>
<proteinExistence type="predicted"/>
<evidence type="ECO:0000313" key="10">
    <source>
        <dbReference type="Ensembl" id="ENSSPUP00000008457.1"/>
    </source>
</evidence>
<feature type="compositionally biased region" description="Acidic residues" evidence="8">
    <location>
        <begin position="365"/>
        <end position="379"/>
    </location>
</feature>
<keyword evidence="11" id="KW-1185">Reference proteome</keyword>
<keyword evidence="4" id="KW-0238">DNA-binding</keyword>
<accession>A0A8D0GQY6</accession>
<evidence type="ECO:0000256" key="4">
    <source>
        <dbReference type="ARBA" id="ARBA00023125"/>
    </source>
</evidence>
<keyword evidence="5" id="KW-0804">Transcription</keyword>
<dbReference type="InterPro" id="IPR044822">
    <property type="entry name" value="Myb_DNA-bind_4"/>
</dbReference>
<dbReference type="PANTHER" id="PTHR46304:SF2">
    <property type="entry name" value="GENERAL TRANSCRIPTION FACTOR II-I"/>
    <property type="match status" value="1"/>
</dbReference>
<dbReference type="PROSITE" id="PS51139">
    <property type="entry name" value="GTF2I"/>
    <property type="match status" value="1"/>
</dbReference>
<dbReference type="Pfam" id="PF02946">
    <property type="entry name" value="GTF2I"/>
    <property type="match status" value="1"/>
</dbReference>
<organism evidence="10 11">
    <name type="scientific">Sphenodon punctatus</name>
    <name type="common">Tuatara</name>
    <name type="synonym">Hatteria punctata</name>
    <dbReference type="NCBI Taxonomy" id="8508"/>
    <lineage>
        <taxon>Eukaryota</taxon>
        <taxon>Metazoa</taxon>
        <taxon>Chordata</taxon>
        <taxon>Craniata</taxon>
        <taxon>Vertebrata</taxon>
        <taxon>Euteleostomi</taxon>
        <taxon>Lepidosauria</taxon>
        <taxon>Sphenodontia</taxon>
        <taxon>Sphenodontidae</taxon>
        <taxon>Sphenodon</taxon>
    </lineage>
</organism>
<reference evidence="10" key="2">
    <citation type="submission" date="2025-09" db="UniProtKB">
        <authorList>
            <consortium name="Ensembl"/>
        </authorList>
    </citation>
    <scope>IDENTIFICATION</scope>
</reference>
<feature type="compositionally biased region" description="Polar residues" evidence="8">
    <location>
        <begin position="455"/>
        <end position="468"/>
    </location>
</feature>
<dbReference type="Gene3D" id="1.10.10.60">
    <property type="entry name" value="Homeodomain-like"/>
    <property type="match status" value="1"/>
</dbReference>
<evidence type="ECO:0000256" key="7">
    <source>
        <dbReference type="SAM" id="Coils"/>
    </source>
</evidence>
<feature type="region of interest" description="Disordered" evidence="8">
    <location>
        <begin position="362"/>
        <end position="387"/>
    </location>
</feature>
<feature type="region of interest" description="Disordered" evidence="8">
    <location>
        <begin position="455"/>
        <end position="475"/>
    </location>
</feature>
<dbReference type="Ensembl" id="ENSSPUT00000009021.1">
    <property type="protein sequence ID" value="ENSSPUP00000008457.1"/>
    <property type="gene ID" value="ENSSPUG00000006565.1"/>
</dbReference>
<feature type="region of interest" description="Disordered" evidence="8">
    <location>
        <begin position="1"/>
        <end position="84"/>
    </location>
</feature>
<protein>
    <recommendedName>
        <fullName evidence="9">Myb/SANT-like DNA-binding domain-containing protein</fullName>
    </recommendedName>
</protein>
<keyword evidence="2" id="KW-0677">Repeat</keyword>
<evidence type="ECO:0000256" key="6">
    <source>
        <dbReference type="ARBA" id="ARBA00023242"/>
    </source>
</evidence>
<evidence type="ECO:0000256" key="8">
    <source>
        <dbReference type="SAM" id="MobiDB-lite"/>
    </source>
</evidence>
<evidence type="ECO:0000256" key="2">
    <source>
        <dbReference type="ARBA" id="ARBA00022737"/>
    </source>
</evidence>
<sequence length="539" mass="61201">MVTVKEESEDPDYYQYNLPAGPSETSEIDEKIALAKSYTDSSQHAPSETSEDPEVEVTIEDDDDYLPPNKRTKSTDSTNDAANAGRRKVREFNFEKWNARITDLRKQVEELFERKYAEAIKAKGPVSIPYPLFQSHVEDLYLEGLPEGIPFRRPSTYGIPRLERILLAKERIRFVIKKHELLNSTREDVPLDKPVAGDSLAADPLPTPANQKPNLKGDHPNTGFPSSVSPSLWHQITMEGDEKSGHSRSFRWSGAETRLFIELWREEGVQRRLGLNYRNEEVFKELAAGMASQGYKRTLEQLRSKAKCLRKDYKRIKKHNSKFGNSKIKWEYEELLDNFLHLRGGVVCPIVCGSGVIRRGGLPLEQDDNEESLDNEEETQTPFSTDREGNEDEIVVLEMGAIEPDMQTPNSNDNDQMGFYQESILPDNPSLQGAEHSDATAVPNTRTEAMVLRSATTSNTNRESTQSRDGPPTAKKTLRVNLARDLAQNCTRAATAVSQNMVTLHEATLVELRNQRKLFESVQDHRKALEKQHNYLEER</sequence>
<dbReference type="AlphaFoldDB" id="A0A8D0GQY6"/>
<evidence type="ECO:0000313" key="11">
    <source>
        <dbReference type="Proteomes" id="UP000694392"/>
    </source>
</evidence>
<dbReference type="SUPFAM" id="SSF117773">
    <property type="entry name" value="GTF2I-like repeat"/>
    <property type="match status" value="1"/>
</dbReference>
<dbReference type="Pfam" id="PF13837">
    <property type="entry name" value="Myb_DNA-bind_4"/>
    <property type="match status" value="1"/>
</dbReference>
<reference evidence="10" key="1">
    <citation type="submission" date="2025-08" db="UniProtKB">
        <authorList>
            <consortium name="Ensembl"/>
        </authorList>
    </citation>
    <scope>IDENTIFICATION</scope>
</reference>
<keyword evidence="7" id="KW-0175">Coiled coil</keyword>
<dbReference type="InterPro" id="IPR004212">
    <property type="entry name" value="GTF2I"/>
</dbReference>
<name>A0A8D0GQY6_SPHPU</name>
<keyword evidence="6" id="KW-0539">Nucleus</keyword>
<keyword evidence="3" id="KW-0805">Transcription regulation</keyword>
<comment type="subcellular location">
    <subcellularLocation>
        <location evidence="1">Nucleus</location>
    </subcellularLocation>
</comment>
<dbReference type="FunFam" id="3.90.1460.10:FF:000004">
    <property type="entry name" value="general transcription factor II-I isoform X1"/>
    <property type="match status" value="1"/>
</dbReference>
<evidence type="ECO:0000256" key="3">
    <source>
        <dbReference type="ARBA" id="ARBA00023015"/>
    </source>
</evidence>
<dbReference type="GO" id="GO:0003677">
    <property type="term" value="F:DNA binding"/>
    <property type="evidence" value="ECO:0007669"/>
    <property type="project" value="UniProtKB-KW"/>
</dbReference>
<feature type="domain" description="Myb/SANT-like DNA-binding" evidence="9">
    <location>
        <begin position="251"/>
        <end position="338"/>
    </location>
</feature>
<evidence type="ECO:0000256" key="1">
    <source>
        <dbReference type="ARBA" id="ARBA00004123"/>
    </source>
</evidence>
<feature type="compositionally biased region" description="Polar residues" evidence="8">
    <location>
        <begin position="38"/>
        <end position="48"/>
    </location>
</feature>
<dbReference type="GeneTree" id="ENSGT00940000160349"/>
<feature type="coiled-coil region" evidence="7">
    <location>
        <begin position="292"/>
        <end position="319"/>
    </location>
</feature>